<protein>
    <submittedName>
        <fullName evidence="2">Uncharacterized protein</fullName>
    </submittedName>
</protein>
<organism evidence="2">
    <name type="scientific">Salmonella enterica</name>
    <name type="common">Salmonella choleraesuis</name>
    <dbReference type="NCBI Taxonomy" id="28901"/>
    <lineage>
        <taxon>Bacteria</taxon>
        <taxon>Pseudomonadati</taxon>
        <taxon>Pseudomonadota</taxon>
        <taxon>Gammaproteobacteria</taxon>
        <taxon>Enterobacterales</taxon>
        <taxon>Enterobacteriaceae</taxon>
        <taxon>Salmonella</taxon>
    </lineage>
</organism>
<name>A0A5U6SSE9_SALER</name>
<reference evidence="2" key="1">
    <citation type="submission" date="2018-07" db="EMBL/GenBank/DDBJ databases">
        <authorList>
            <consortium name="GenomeTrakr network: Whole genome sequencing for foodborne pathogen traceback"/>
        </authorList>
    </citation>
    <scope>NUCLEOTIDE SEQUENCE</scope>
    <source>
        <strain evidence="2">CFSAN056582</strain>
    </source>
</reference>
<evidence type="ECO:0000256" key="1">
    <source>
        <dbReference type="SAM" id="MobiDB-lite"/>
    </source>
</evidence>
<dbReference type="EMBL" id="AAGRCI010000047">
    <property type="protein sequence ID" value="EBR0846465.1"/>
    <property type="molecule type" value="Genomic_DNA"/>
</dbReference>
<evidence type="ECO:0000313" key="2">
    <source>
        <dbReference type="EMBL" id="EBR0846465.1"/>
    </source>
</evidence>
<sequence length="130" mass="14505">KIPVDAGKQLAAARGEYVEGISDPNDPKWVPGIQTRDTSSEGEKTENLPSNNDIHSTELPEEKNTAAFDQNGPVLEKIARLLEVNNQLLETSISHQFAAFRRREKFLKSLVLALTTCCENHNTEDETDEQ</sequence>
<dbReference type="AlphaFoldDB" id="A0A5U6SSE9"/>
<proteinExistence type="predicted"/>
<gene>
    <name evidence="2" type="ORF">BRO79_24050</name>
</gene>
<feature type="non-terminal residue" evidence="2">
    <location>
        <position position="1"/>
    </location>
</feature>
<comment type="caution">
    <text evidence="2">The sequence shown here is derived from an EMBL/GenBank/DDBJ whole genome shotgun (WGS) entry which is preliminary data.</text>
</comment>
<accession>A0A5U6SSE9</accession>
<feature type="region of interest" description="Disordered" evidence="1">
    <location>
        <begin position="16"/>
        <end position="66"/>
    </location>
</feature>
<feature type="compositionally biased region" description="Basic and acidic residues" evidence="1">
    <location>
        <begin position="55"/>
        <end position="64"/>
    </location>
</feature>